<dbReference type="AlphaFoldDB" id="A0AAD3CYH3"/>
<dbReference type="PANTHER" id="PTHR31576">
    <property type="entry name" value="TATA BOX-BINDING PROTEIN-ASSOCIATED FACTOR RNA POLYMERASE I SUBUNIT B"/>
    <property type="match status" value="1"/>
</dbReference>
<dbReference type="GO" id="GO:0042790">
    <property type="term" value="P:nucleolar large rRNA transcription by RNA polymerase I"/>
    <property type="evidence" value="ECO:0007669"/>
    <property type="project" value="TreeGrafter"/>
</dbReference>
<evidence type="ECO:0000313" key="13">
    <source>
        <dbReference type="Proteomes" id="UP001054902"/>
    </source>
</evidence>
<protein>
    <recommendedName>
        <fullName evidence="14">TATA box-binding protein-associated factor RNA polymerase I subunit B</fullName>
    </recommendedName>
</protein>
<evidence type="ECO:0000256" key="2">
    <source>
        <dbReference type="ARBA" id="ARBA00006899"/>
    </source>
</evidence>
<evidence type="ECO:0000256" key="8">
    <source>
        <dbReference type="ARBA" id="ARBA00023163"/>
    </source>
</evidence>
<feature type="compositionally biased region" description="Acidic residues" evidence="11">
    <location>
        <begin position="198"/>
        <end position="209"/>
    </location>
</feature>
<evidence type="ECO:0000256" key="1">
    <source>
        <dbReference type="ARBA" id="ARBA00004604"/>
    </source>
</evidence>
<dbReference type="GO" id="GO:0070860">
    <property type="term" value="C:RNA polymerase I core factor complex"/>
    <property type="evidence" value="ECO:0007669"/>
    <property type="project" value="InterPro"/>
</dbReference>
<feature type="region of interest" description="Disordered" evidence="11">
    <location>
        <begin position="484"/>
        <end position="503"/>
    </location>
</feature>
<evidence type="ECO:0000256" key="11">
    <source>
        <dbReference type="SAM" id="MobiDB-lite"/>
    </source>
</evidence>
<evidence type="ECO:0008006" key="14">
    <source>
        <dbReference type="Google" id="ProtNLM"/>
    </source>
</evidence>
<gene>
    <name evidence="12" type="ORF">CTEN210_09957</name>
</gene>
<evidence type="ECO:0000256" key="4">
    <source>
        <dbReference type="ARBA" id="ARBA00022771"/>
    </source>
</evidence>
<comment type="subcellular location">
    <subcellularLocation>
        <location evidence="1">Nucleus</location>
        <location evidence="1">Nucleolus</location>
    </subcellularLocation>
</comment>
<evidence type="ECO:0000256" key="9">
    <source>
        <dbReference type="ARBA" id="ARBA00023242"/>
    </source>
</evidence>
<keyword evidence="6" id="KW-0805">Transcription regulation</keyword>
<feature type="compositionally biased region" description="Polar residues" evidence="11">
    <location>
        <begin position="210"/>
        <end position="225"/>
    </location>
</feature>
<accession>A0AAD3CYH3</accession>
<evidence type="ECO:0000256" key="10">
    <source>
        <dbReference type="SAM" id="Coils"/>
    </source>
</evidence>
<feature type="region of interest" description="Disordered" evidence="11">
    <location>
        <begin position="601"/>
        <end position="653"/>
    </location>
</feature>
<feature type="coiled-coil region" evidence="10">
    <location>
        <begin position="431"/>
        <end position="463"/>
    </location>
</feature>
<dbReference type="EMBL" id="BLLK01000047">
    <property type="protein sequence ID" value="GFH53481.1"/>
    <property type="molecule type" value="Genomic_DNA"/>
</dbReference>
<dbReference type="GO" id="GO:0001164">
    <property type="term" value="F:RNA polymerase I core promoter sequence-specific DNA binding"/>
    <property type="evidence" value="ECO:0007669"/>
    <property type="project" value="InterPro"/>
</dbReference>
<keyword evidence="9" id="KW-0539">Nucleus</keyword>
<feature type="region of interest" description="Disordered" evidence="11">
    <location>
        <begin position="41"/>
        <end position="66"/>
    </location>
</feature>
<dbReference type="PANTHER" id="PTHR31576:SF2">
    <property type="entry name" value="TATA BOX-BINDING PROTEIN-ASSOCIATED FACTOR RNA POLYMERASE I SUBUNIT B"/>
    <property type="match status" value="1"/>
</dbReference>
<dbReference type="Proteomes" id="UP001054902">
    <property type="component" value="Unassembled WGS sequence"/>
</dbReference>
<sequence length="785" mass="89809">MDFHDEIDSPICVNCGSKNFYRDQENDDLICSDCNTQSQSFSQRETAEDAEGQLTSGRRTNIQRRKRTTVIPDESDGKFRVPSLQQYIEAYLDLVESAVRQSVSDELLPNLNNLEGFNGYKNRVMRYSREIFFLFIERWSEAANYFMHKFPELRISLLDQFLLMELRTILWKQLNQKYSHEADANDEEMADDSSHDDDNADLEQSESDNEAPTQLLSQSQTPSRSRSVKFDDSQETVLFNSQLSTLDTPTSLRFSQIRSSDNDVHAKLWKKLKTSIVQNSVKFKGGINFDNSAYYWMLGILEITPDLDFATAIVYLAHLCVQTGVSSNHFVIWCKSGKYSQLIDGYGCLSPESKHNLEHVKKTWQRSVYQCPKPDTLDRLAIVLLSTLIDPKDTQENFMTEQFRLNVERITKSNILRKAGKIYELNLCKLIREKIENMQKKEVERQDNEKNQLQESLEISQDSNENDGNDNDFSPMRIHTLGQLSQSSGESQESQGIQQCDESPDCAPNAPITFYNVGLMANYFCHLLGVESRVLEFTYALMGLPLDHMRDDGERLPDPLVLARPEMITSPVHLMAVIIAAIKFVPGWDTWVVSLNNGTNRASVEDESDSGDLSGVESEDELLPSSSRIPKRRKTDSSPSKSDSQKLSEFPVRDSDGKKSFLYTNFMKERKSQNSFANTLSCFPKKSNFEKFFGDVKANATLGGIDSGLESSQVHQELKKKSYGLSNYFAHTEWKFYYTKTYEPYRFLVTFVAEKLAADKKKLHYLVTKLDEEIILTAKIHESKS</sequence>
<evidence type="ECO:0000256" key="7">
    <source>
        <dbReference type="ARBA" id="ARBA00023125"/>
    </source>
</evidence>
<proteinExistence type="inferred from homology"/>
<evidence type="ECO:0000256" key="3">
    <source>
        <dbReference type="ARBA" id="ARBA00022723"/>
    </source>
</evidence>
<evidence type="ECO:0000256" key="6">
    <source>
        <dbReference type="ARBA" id="ARBA00023015"/>
    </source>
</evidence>
<feature type="region of interest" description="Disordered" evidence="11">
    <location>
        <begin position="184"/>
        <end position="227"/>
    </location>
</feature>
<evidence type="ECO:0000313" key="12">
    <source>
        <dbReference type="EMBL" id="GFH53481.1"/>
    </source>
</evidence>
<keyword evidence="13" id="KW-1185">Reference proteome</keyword>
<keyword evidence="5" id="KW-0862">Zinc</keyword>
<comment type="caution">
    <text evidence="12">The sequence shown here is derived from an EMBL/GenBank/DDBJ whole genome shotgun (WGS) entry which is preliminary data.</text>
</comment>
<comment type="similarity">
    <text evidence="2">Belongs to the RRN7/TAF1B family.</text>
</comment>
<dbReference type="GO" id="GO:0008270">
    <property type="term" value="F:zinc ion binding"/>
    <property type="evidence" value="ECO:0007669"/>
    <property type="project" value="UniProtKB-KW"/>
</dbReference>
<keyword evidence="4" id="KW-0863">Zinc-finger</keyword>
<feature type="compositionally biased region" description="Basic and acidic residues" evidence="11">
    <location>
        <begin position="643"/>
        <end position="653"/>
    </location>
</feature>
<keyword evidence="10" id="KW-0175">Coiled coil</keyword>
<dbReference type="InterPro" id="IPR033599">
    <property type="entry name" value="TAF1B/Rrn7"/>
</dbReference>
<reference evidence="12 13" key="1">
    <citation type="journal article" date="2021" name="Sci. Rep.">
        <title>The genome of the diatom Chaetoceros tenuissimus carries an ancient integrated fragment of an extant virus.</title>
        <authorList>
            <person name="Hongo Y."/>
            <person name="Kimura K."/>
            <person name="Takaki Y."/>
            <person name="Yoshida Y."/>
            <person name="Baba S."/>
            <person name="Kobayashi G."/>
            <person name="Nagasaki K."/>
            <person name="Hano T."/>
            <person name="Tomaru Y."/>
        </authorList>
    </citation>
    <scope>NUCLEOTIDE SEQUENCE [LARGE SCALE GENOMIC DNA]</scope>
    <source>
        <strain evidence="12 13">NIES-3715</strain>
    </source>
</reference>
<organism evidence="12 13">
    <name type="scientific">Chaetoceros tenuissimus</name>
    <dbReference type="NCBI Taxonomy" id="426638"/>
    <lineage>
        <taxon>Eukaryota</taxon>
        <taxon>Sar</taxon>
        <taxon>Stramenopiles</taxon>
        <taxon>Ochrophyta</taxon>
        <taxon>Bacillariophyta</taxon>
        <taxon>Coscinodiscophyceae</taxon>
        <taxon>Chaetocerotophycidae</taxon>
        <taxon>Chaetocerotales</taxon>
        <taxon>Chaetocerotaceae</taxon>
        <taxon>Chaetoceros</taxon>
    </lineage>
</organism>
<keyword evidence="8" id="KW-0804">Transcription</keyword>
<keyword evidence="7" id="KW-0238">DNA-binding</keyword>
<feature type="compositionally biased region" description="Low complexity" evidence="11">
    <location>
        <begin position="484"/>
        <end position="499"/>
    </location>
</feature>
<keyword evidence="3" id="KW-0479">Metal-binding</keyword>
<name>A0AAD3CYH3_9STRA</name>
<evidence type="ECO:0000256" key="5">
    <source>
        <dbReference type="ARBA" id="ARBA00022833"/>
    </source>
</evidence>